<gene>
    <name evidence="2" type="ORF">FQA47_010895</name>
</gene>
<dbReference type="AlphaFoldDB" id="A0A834C5I8"/>
<proteinExistence type="predicted"/>
<organism evidence="2 3">
    <name type="scientific">Oryzias melastigma</name>
    <name type="common">Marine medaka</name>
    <dbReference type="NCBI Taxonomy" id="30732"/>
    <lineage>
        <taxon>Eukaryota</taxon>
        <taxon>Metazoa</taxon>
        <taxon>Chordata</taxon>
        <taxon>Craniata</taxon>
        <taxon>Vertebrata</taxon>
        <taxon>Euteleostomi</taxon>
        <taxon>Actinopterygii</taxon>
        <taxon>Neopterygii</taxon>
        <taxon>Teleostei</taxon>
        <taxon>Neoteleostei</taxon>
        <taxon>Acanthomorphata</taxon>
        <taxon>Ovalentaria</taxon>
        <taxon>Atherinomorphae</taxon>
        <taxon>Beloniformes</taxon>
        <taxon>Adrianichthyidae</taxon>
        <taxon>Oryziinae</taxon>
        <taxon>Oryzias</taxon>
    </lineage>
</organism>
<feature type="region of interest" description="Disordered" evidence="1">
    <location>
        <begin position="1"/>
        <end position="88"/>
    </location>
</feature>
<dbReference type="Proteomes" id="UP000646548">
    <property type="component" value="Unassembled WGS sequence"/>
</dbReference>
<evidence type="ECO:0000313" key="3">
    <source>
        <dbReference type="Proteomes" id="UP000646548"/>
    </source>
</evidence>
<dbReference type="EMBL" id="WKFB01000511">
    <property type="protein sequence ID" value="KAF6720825.1"/>
    <property type="molecule type" value="Genomic_DNA"/>
</dbReference>
<feature type="compositionally biased region" description="Basic and acidic residues" evidence="1">
    <location>
        <begin position="1"/>
        <end position="11"/>
    </location>
</feature>
<evidence type="ECO:0000313" key="2">
    <source>
        <dbReference type="EMBL" id="KAF6720825.1"/>
    </source>
</evidence>
<comment type="caution">
    <text evidence="2">The sequence shown here is derived from an EMBL/GenBank/DDBJ whole genome shotgun (WGS) entry which is preliminary data.</text>
</comment>
<sequence length="88" mass="9768">MLHRRNGDFRRSLTAPPLNPTSDGKRTRLGVRAEQPHGELPYSPYRRGPSRAAESSPSRLPHQNEARHSNVDEGSRGETTAAGRLQRG</sequence>
<reference evidence="2" key="1">
    <citation type="journal article" name="BMC Genomics">
        <title>Long-read sequencing and de novo genome assembly of marine medaka (Oryzias melastigma).</title>
        <authorList>
            <person name="Liang P."/>
            <person name="Saqib H.S.A."/>
            <person name="Ni X."/>
            <person name="Shen Y."/>
        </authorList>
    </citation>
    <scope>NUCLEOTIDE SEQUENCE</scope>
    <source>
        <strain evidence="2">Bigg-433</strain>
    </source>
</reference>
<protein>
    <submittedName>
        <fullName evidence="2">Uncharacterized protein</fullName>
    </submittedName>
</protein>
<evidence type="ECO:0000256" key="1">
    <source>
        <dbReference type="SAM" id="MobiDB-lite"/>
    </source>
</evidence>
<name>A0A834C5I8_ORYME</name>
<feature type="compositionally biased region" description="Basic and acidic residues" evidence="1">
    <location>
        <begin position="62"/>
        <end position="76"/>
    </location>
</feature>
<accession>A0A834C5I8</accession>